<gene>
    <name evidence="14" type="ORF">DIC75_05575</name>
</gene>
<evidence type="ECO:0000256" key="5">
    <source>
        <dbReference type="ARBA" id="ARBA00022806"/>
    </source>
</evidence>
<dbReference type="Pfam" id="PF00270">
    <property type="entry name" value="DEAD"/>
    <property type="match status" value="1"/>
</dbReference>
<evidence type="ECO:0000256" key="8">
    <source>
        <dbReference type="ARBA" id="ARBA00023235"/>
    </source>
</evidence>
<evidence type="ECO:0000256" key="3">
    <source>
        <dbReference type="ARBA" id="ARBA00022741"/>
    </source>
</evidence>
<evidence type="ECO:0000256" key="2">
    <source>
        <dbReference type="ARBA" id="ARBA00022723"/>
    </source>
</evidence>
<dbReference type="InterPro" id="IPR032284">
    <property type="entry name" value="RecQ_Zn-bd"/>
</dbReference>
<evidence type="ECO:0000313" key="14">
    <source>
        <dbReference type="EMBL" id="MCM2465787.1"/>
    </source>
</evidence>
<dbReference type="InterPro" id="IPR014001">
    <property type="entry name" value="Helicase_ATP-bd"/>
</dbReference>
<keyword evidence="6" id="KW-0067">ATP-binding</keyword>
<evidence type="ECO:0000256" key="9">
    <source>
        <dbReference type="ARBA" id="ARBA00034617"/>
    </source>
</evidence>
<dbReference type="GO" id="GO:0016787">
    <property type="term" value="F:hydrolase activity"/>
    <property type="evidence" value="ECO:0007669"/>
    <property type="project" value="UniProtKB-KW"/>
</dbReference>
<protein>
    <recommendedName>
        <fullName evidence="10">DNA 3'-5' helicase</fullName>
        <ecNumber evidence="10">5.6.2.4</ecNumber>
    </recommendedName>
</protein>
<dbReference type="CDD" id="cd18794">
    <property type="entry name" value="SF2_C_RecQ"/>
    <property type="match status" value="1"/>
</dbReference>
<keyword evidence="2" id="KW-0479">Metal-binding</keyword>
<dbReference type="Pfam" id="PF16124">
    <property type="entry name" value="RecQ_Zn_bind"/>
    <property type="match status" value="1"/>
</dbReference>
<dbReference type="GO" id="GO:0003677">
    <property type="term" value="F:DNA binding"/>
    <property type="evidence" value="ECO:0007669"/>
    <property type="project" value="UniProtKB-KW"/>
</dbReference>
<comment type="similarity">
    <text evidence="1">Belongs to the helicase family. RecQ subfamily.</text>
</comment>
<dbReference type="SMART" id="SM00487">
    <property type="entry name" value="DEXDc"/>
    <property type="match status" value="1"/>
</dbReference>
<accession>A0ABD4TDX3</accession>
<organism evidence="14 15">
    <name type="scientific">Methanoculleus oceani</name>
    <dbReference type="NCBI Taxonomy" id="2184756"/>
    <lineage>
        <taxon>Archaea</taxon>
        <taxon>Methanobacteriati</taxon>
        <taxon>Methanobacteriota</taxon>
        <taxon>Stenosarchaea group</taxon>
        <taxon>Methanomicrobia</taxon>
        <taxon>Methanomicrobiales</taxon>
        <taxon>Methanomicrobiaceae</taxon>
        <taxon>Methanoculleus</taxon>
    </lineage>
</organism>
<dbReference type="GO" id="GO:0005524">
    <property type="term" value="F:ATP binding"/>
    <property type="evidence" value="ECO:0007669"/>
    <property type="project" value="UniProtKB-KW"/>
</dbReference>
<evidence type="ECO:0000256" key="6">
    <source>
        <dbReference type="ARBA" id="ARBA00022840"/>
    </source>
</evidence>
<dbReference type="SMART" id="SM00490">
    <property type="entry name" value="HELICc"/>
    <property type="match status" value="1"/>
</dbReference>
<evidence type="ECO:0000256" key="10">
    <source>
        <dbReference type="ARBA" id="ARBA00034808"/>
    </source>
</evidence>
<dbReference type="FunFam" id="3.40.50.300:FF:000296">
    <property type="entry name" value="ATP-dependent DNA helicase RecQ"/>
    <property type="match status" value="1"/>
</dbReference>
<dbReference type="Gene3D" id="3.40.50.300">
    <property type="entry name" value="P-loop containing nucleotide triphosphate hydrolases"/>
    <property type="match status" value="2"/>
</dbReference>
<feature type="domain" description="Helicase C-terminal" evidence="13">
    <location>
        <begin position="215"/>
        <end position="365"/>
    </location>
</feature>
<dbReference type="SUPFAM" id="SSF52540">
    <property type="entry name" value="P-loop containing nucleoside triphosphate hydrolases"/>
    <property type="match status" value="1"/>
</dbReference>
<dbReference type="InterPro" id="IPR001650">
    <property type="entry name" value="Helicase_C-like"/>
</dbReference>
<dbReference type="EMBL" id="QFDM01000002">
    <property type="protein sequence ID" value="MCM2465787.1"/>
    <property type="molecule type" value="Genomic_DNA"/>
</dbReference>
<dbReference type="GO" id="GO:0043138">
    <property type="term" value="F:3'-5' DNA helicase activity"/>
    <property type="evidence" value="ECO:0007669"/>
    <property type="project" value="UniProtKB-EC"/>
</dbReference>
<keyword evidence="4" id="KW-0378">Hydrolase</keyword>
<dbReference type="CDD" id="cd17920">
    <property type="entry name" value="DEXHc_RecQ"/>
    <property type="match status" value="1"/>
</dbReference>
<feature type="region of interest" description="Disordered" evidence="11">
    <location>
        <begin position="400"/>
        <end position="431"/>
    </location>
</feature>
<dbReference type="EC" id="5.6.2.4" evidence="10"/>
<dbReference type="PROSITE" id="PS51194">
    <property type="entry name" value="HELICASE_CTER"/>
    <property type="match status" value="1"/>
</dbReference>
<evidence type="ECO:0000256" key="11">
    <source>
        <dbReference type="SAM" id="MobiDB-lite"/>
    </source>
</evidence>
<keyword evidence="15" id="KW-1185">Reference proteome</keyword>
<comment type="caution">
    <text evidence="14">The sequence shown here is derived from an EMBL/GenBank/DDBJ whole genome shotgun (WGS) entry which is preliminary data.</text>
</comment>
<dbReference type="PANTHER" id="PTHR13710:SF105">
    <property type="entry name" value="ATP-DEPENDENT DNA HELICASE Q1"/>
    <property type="match status" value="1"/>
</dbReference>
<dbReference type="PROSITE" id="PS51192">
    <property type="entry name" value="HELICASE_ATP_BIND_1"/>
    <property type="match status" value="1"/>
</dbReference>
<keyword evidence="8" id="KW-0413">Isomerase</keyword>
<keyword evidence="7" id="KW-0238">DNA-binding</keyword>
<proteinExistence type="inferred from homology"/>
<dbReference type="InterPro" id="IPR004589">
    <property type="entry name" value="DNA_helicase_ATP-dep_RecQ"/>
</dbReference>
<sequence length="431" mass="47392">MDRLNLILQRYFGHSAFNPYQREIIEDLLAGRDVLAVLATGGGKSLCYQVPGLMGDGVTLVISPLIALMKDQVDDLQARGIGAEALNSSGSYATTRRILSELEEGLVQILYVSPEKAVDDDFLDLMASLPVTLIAVDEAHCISMWGHQFRPEYRSLRLLKERFPGVPMVALTATATPDVRDDIARQLDLADPSVYVGSFNRDNLRYTVVPKEEGAYERLRAYLRGHRKDSGIVYVGTREGAETLAARLRAGGVSALPYHAGMTAAARAETQDRFISGKVPVVCATSAFGMGIDKPDVRFVVHYDMPKTLEAYYQESGRAGRDGGESDCILFYNDDTARRLRSFIDRDLPSEFQREVARSKLQSMADYCTTTECRRERLLEYFGECFKAPCGGCDACAPSGIPAAGREESRTGTARPRSGRRKRGAARSASG</sequence>
<name>A0ABD4TDX3_9EURY</name>
<dbReference type="PANTHER" id="PTHR13710">
    <property type="entry name" value="DNA HELICASE RECQ FAMILY MEMBER"/>
    <property type="match status" value="1"/>
</dbReference>
<keyword evidence="5" id="KW-0347">Helicase</keyword>
<dbReference type="InterPro" id="IPR027417">
    <property type="entry name" value="P-loop_NTPase"/>
</dbReference>
<keyword evidence="3" id="KW-0547">Nucleotide-binding</keyword>
<dbReference type="AlphaFoldDB" id="A0ABD4TDX3"/>
<evidence type="ECO:0000256" key="1">
    <source>
        <dbReference type="ARBA" id="ARBA00005446"/>
    </source>
</evidence>
<reference evidence="14 15" key="1">
    <citation type="submission" date="2018-05" db="EMBL/GenBank/DDBJ databases">
        <title>Isolation and characterization of genus Methanoculleus species and their viruses from deep sea marine sediment offshore southwestern Taiwan.</title>
        <authorList>
            <person name="Wei W.-H."/>
            <person name="Chen W.-C."/>
            <person name="Lai M.-C."/>
            <person name="Chen S.-C."/>
        </authorList>
    </citation>
    <scope>NUCLEOTIDE SEQUENCE [LARGE SCALE GENOMIC DNA]</scope>
    <source>
        <strain evidence="14 15">CWC-02</strain>
    </source>
</reference>
<dbReference type="Pfam" id="PF00271">
    <property type="entry name" value="Helicase_C"/>
    <property type="match status" value="1"/>
</dbReference>
<dbReference type="NCBIfam" id="TIGR00614">
    <property type="entry name" value="recQ_fam"/>
    <property type="match status" value="1"/>
</dbReference>
<evidence type="ECO:0000313" key="15">
    <source>
        <dbReference type="Proteomes" id="UP001523230"/>
    </source>
</evidence>
<dbReference type="RefSeq" id="WP_250987050.1">
    <property type="nucleotide sequence ID" value="NZ_QFDM01000002.1"/>
</dbReference>
<evidence type="ECO:0000259" key="13">
    <source>
        <dbReference type="PROSITE" id="PS51194"/>
    </source>
</evidence>
<comment type="catalytic activity">
    <reaction evidence="9">
        <text>Couples ATP hydrolysis with the unwinding of duplex DNA by translocating in the 3'-5' direction.</text>
        <dbReference type="EC" id="5.6.2.4"/>
    </reaction>
</comment>
<evidence type="ECO:0000259" key="12">
    <source>
        <dbReference type="PROSITE" id="PS51192"/>
    </source>
</evidence>
<feature type="domain" description="Helicase ATP-binding" evidence="12">
    <location>
        <begin position="25"/>
        <end position="193"/>
    </location>
</feature>
<dbReference type="Proteomes" id="UP001523230">
    <property type="component" value="Unassembled WGS sequence"/>
</dbReference>
<evidence type="ECO:0000256" key="4">
    <source>
        <dbReference type="ARBA" id="ARBA00022801"/>
    </source>
</evidence>
<dbReference type="GO" id="GO:0046872">
    <property type="term" value="F:metal ion binding"/>
    <property type="evidence" value="ECO:0007669"/>
    <property type="project" value="UniProtKB-KW"/>
</dbReference>
<evidence type="ECO:0000256" key="7">
    <source>
        <dbReference type="ARBA" id="ARBA00023125"/>
    </source>
</evidence>
<dbReference type="InterPro" id="IPR011545">
    <property type="entry name" value="DEAD/DEAH_box_helicase_dom"/>
</dbReference>